<evidence type="ECO:0000313" key="2">
    <source>
        <dbReference type="Proteomes" id="UP000193675"/>
    </source>
</evidence>
<proteinExistence type="predicted"/>
<comment type="caution">
    <text evidence="1">The sequence shown here is derived from an EMBL/GenBank/DDBJ whole genome shotgun (WGS) entry which is preliminary data.</text>
</comment>
<accession>A0A1X0ZZF6</accession>
<dbReference type="Proteomes" id="UP000193675">
    <property type="component" value="Unassembled WGS sequence"/>
</dbReference>
<reference evidence="1 2" key="1">
    <citation type="submission" date="2017-04" db="EMBL/GenBank/DDBJ databases">
        <title>Presence of VIM-2 positive Pseudomonas species in chickens and their surrounding environment.</title>
        <authorList>
            <person name="Zhang R."/>
        </authorList>
    </citation>
    <scope>NUCLEOTIDE SEQUENCE [LARGE SCALE GENOMIC DNA]</scope>
    <source>
        <strain evidence="1 2">DZ-C18</strain>
    </source>
</reference>
<dbReference type="OrthoDB" id="7029675at2"/>
<organism evidence="1 2">
    <name type="scientific">Pseudomonas putida</name>
    <name type="common">Arthrobacter siderocapsulatus</name>
    <dbReference type="NCBI Taxonomy" id="303"/>
    <lineage>
        <taxon>Bacteria</taxon>
        <taxon>Pseudomonadati</taxon>
        <taxon>Pseudomonadota</taxon>
        <taxon>Gammaproteobacteria</taxon>
        <taxon>Pseudomonadales</taxon>
        <taxon>Pseudomonadaceae</taxon>
        <taxon>Pseudomonas</taxon>
    </lineage>
</organism>
<gene>
    <name evidence="1" type="ORF">B7H17_09705</name>
</gene>
<dbReference type="RefSeq" id="WP_084855653.1">
    <property type="nucleotide sequence ID" value="NZ_NBWC01000012.1"/>
</dbReference>
<protein>
    <recommendedName>
        <fullName evidence="3">DUF4156 domain-containing protein</fullName>
    </recommendedName>
</protein>
<sequence>MPLHQAPSIHLAAALLAIALLPGCTTQLTEKGQQVNLVTASSVNACDLVDTFTLQGNSADDAINLAFNRAGELGADSMGVKSVDEEGEIKALAFNCQR</sequence>
<dbReference type="EMBL" id="NBWC01000012">
    <property type="protein sequence ID" value="ORL64995.1"/>
    <property type="molecule type" value="Genomic_DNA"/>
</dbReference>
<dbReference type="AlphaFoldDB" id="A0A1X0ZZF6"/>
<evidence type="ECO:0008006" key="3">
    <source>
        <dbReference type="Google" id="ProtNLM"/>
    </source>
</evidence>
<name>A0A1X0ZZF6_PSEPU</name>
<evidence type="ECO:0000313" key="1">
    <source>
        <dbReference type="EMBL" id="ORL64995.1"/>
    </source>
</evidence>